<feature type="compositionally biased region" description="Basic and acidic residues" evidence="1">
    <location>
        <begin position="9"/>
        <end position="20"/>
    </location>
</feature>
<name>A0ABU6SC33_9FABA</name>
<reference evidence="2 3" key="1">
    <citation type="journal article" date="2023" name="Plants (Basel)">
        <title>Bridging the Gap: Combining Genomics and Transcriptomics Approaches to Understand Stylosanthes scabra, an Orphan Legume from the Brazilian Caatinga.</title>
        <authorList>
            <person name="Ferreira-Neto J.R.C."/>
            <person name="da Silva M.D."/>
            <person name="Binneck E."/>
            <person name="de Melo N.F."/>
            <person name="da Silva R.H."/>
            <person name="de Melo A.L.T.M."/>
            <person name="Pandolfi V."/>
            <person name="Bustamante F.O."/>
            <person name="Brasileiro-Vidal A.C."/>
            <person name="Benko-Iseppon A.M."/>
        </authorList>
    </citation>
    <scope>NUCLEOTIDE SEQUENCE [LARGE SCALE GENOMIC DNA]</scope>
    <source>
        <tissue evidence="2">Leaves</tissue>
    </source>
</reference>
<evidence type="ECO:0000313" key="2">
    <source>
        <dbReference type="EMBL" id="MED6133956.1"/>
    </source>
</evidence>
<gene>
    <name evidence="2" type="ORF">PIB30_032980</name>
</gene>
<evidence type="ECO:0000313" key="3">
    <source>
        <dbReference type="Proteomes" id="UP001341840"/>
    </source>
</evidence>
<feature type="region of interest" description="Disordered" evidence="1">
    <location>
        <begin position="121"/>
        <end position="156"/>
    </location>
</feature>
<feature type="region of interest" description="Disordered" evidence="1">
    <location>
        <begin position="1"/>
        <end position="25"/>
    </location>
</feature>
<proteinExistence type="predicted"/>
<evidence type="ECO:0008006" key="4">
    <source>
        <dbReference type="Google" id="ProtNLM"/>
    </source>
</evidence>
<keyword evidence="3" id="KW-1185">Reference proteome</keyword>
<dbReference type="Proteomes" id="UP001341840">
    <property type="component" value="Unassembled WGS sequence"/>
</dbReference>
<protein>
    <recommendedName>
        <fullName evidence="4">Retrotransposon Copia-like N-terminal domain-containing protein</fullName>
    </recommendedName>
</protein>
<dbReference type="EMBL" id="JASCZI010060562">
    <property type="protein sequence ID" value="MED6133956.1"/>
    <property type="molecule type" value="Genomic_DNA"/>
</dbReference>
<evidence type="ECO:0000256" key="1">
    <source>
        <dbReference type="SAM" id="MobiDB-lite"/>
    </source>
</evidence>
<comment type="caution">
    <text evidence="2">The sequence shown here is derived from an EMBL/GenBank/DDBJ whole genome shotgun (WGS) entry which is preliminary data.</text>
</comment>
<accession>A0ABU6SC33</accession>
<sequence>MEAAPTAKTVREKGRTNEKGARRRVGGTQNVALRVDNVVVGGNQDCDSCPLLIALPLSWYPELAFDPTMALITSSQLKIKNGLIPLSDKLDEDNFSTWRKSVLLTIKTLELQDHLDLTKAPEQFEELPSSNEKDTDSTSKSSTTEGDSTKTVKKTASSTPIILQESEKFTEWQLLDSALMTWLDASMILTYKKQSSSLQIIC</sequence>
<organism evidence="2 3">
    <name type="scientific">Stylosanthes scabra</name>
    <dbReference type="NCBI Taxonomy" id="79078"/>
    <lineage>
        <taxon>Eukaryota</taxon>
        <taxon>Viridiplantae</taxon>
        <taxon>Streptophyta</taxon>
        <taxon>Embryophyta</taxon>
        <taxon>Tracheophyta</taxon>
        <taxon>Spermatophyta</taxon>
        <taxon>Magnoliopsida</taxon>
        <taxon>eudicotyledons</taxon>
        <taxon>Gunneridae</taxon>
        <taxon>Pentapetalae</taxon>
        <taxon>rosids</taxon>
        <taxon>fabids</taxon>
        <taxon>Fabales</taxon>
        <taxon>Fabaceae</taxon>
        <taxon>Papilionoideae</taxon>
        <taxon>50 kb inversion clade</taxon>
        <taxon>dalbergioids sensu lato</taxon>
        <taxon>Dalbergieae</taxon>
        <taxon>Pterocarpus clade</taxon>
        <taxon>Stylosanthes</taxon>
    </lineage>
</organism>